<dbReference type="NCBIfam" id="TIGR01499">
    <property type="entry name" value="folC"/>
    <property type="match status" value="1"/>
</dbReference>
<dbReference type="GO" id="GO:0046872">
    <property type="term" value="F:metal ion binding"/>
    <property type="evidence" value="ECO:0007669"/>
    <property type="project" value="UniProtKB-KW"/>
</dbReference>
<keyword evidence="11" id="KW-0999">Mitochondrion inner membrane</keyword>
<keyword evidence="9 19" id="KW-0479">Metal-binding</keyword>
<dbReference type="RefSeq" id="XP_025355438.1">
    <property type="nucleotide sequence ID" value="XM_025500854.1"/>
</dbReference>
<evidence type="ECO:0000256" key="9">
    <source>
        <dbReference type="ARBA" id="ARBA00022723"/>
    </source>
</evidence>
<dbReference type="PROSITE" id="PS01012">
    <property type="entry name" value="FOLYLPOLYGLU_SYNT_2"/>
    <property type="match status" value="1"/>
</dbReference>
<proteinExistence type="inferred from homology"/>
<dbReference type="InterPro" id="IPR023600">
    <property type="entry name" value="Folylpolyglutamate_synth_euk"/>
</dbReference>
<keyword evidence="21" id="KW-1185">Reference proteome</keyword>
<evidence type="ECO:0000256" key="10">
    <source>
        <dbReference type="ARBA" id="ARBA00022741"/>
    </source>
</evidence>
<dbReference type="OrthoDB" id="5212574at2759"/>
<dbReference type="InterPro" id="IPR018109">
    <property type="entry name" value="Folylpolyglutamate_synth_CS"/>
</dbReference>
<comment type="cofactor">
    <cofactor evidence="17">
        <name>a monovalent cation</name>
        <dbReference type="ChEBI" id="CHEBI:60242"/>
    </cofactor>
    <text evidence="17">A monovalent cation.</text>
</comment>
<evidence type="ECO:0000256" key="19">
    <source>
        <dbReference type="PIRSR" id="PIRSR038895-2"/>
    </source>
</evidence>
<evidence type="ECO:0000313" key="21">
    <source>
        <dbReference type="Proteomes" id="UP000245771"/>
    </source>
</evidence>
<keyword evidence="10 18" id="KW-0547">Nucleotide-binding</keyword>
<dbReference type="InterPro" id="IPR001645">
    <property type="entry name" value="Folylpolyglutamate_synth"/>
</dbReference>
<keyword evidence="12 18" id="KW-0067">ATP-binding</keyword>
<dbReference type="PANTHER" id="PTHR11136:SF5">
    <property type="entry name" value="FOLYLPOLYGLUTAMATE SYNTHASE, MITOCHONDRIAL"/>
    <property type="match status" value="1"/>
</dbReference>
<dbReference type="FunCoup" id="A0A316VC78">
    <property type="interactions" value="397"/>
</dbReference>
<evidence type="ECO:0000256" key="5">
    <source>
        <dbReference type="ARBA" id="ARBA00008276"/>
    </source>
</evidence>
<dbReference type="GeneID" id="37022635"/>
<evidence type="ECO:0000256" key="17">
    <source>
        <dbReference type="PIRNR" id="PIRNR038895"/>
    </source>
</evidence>
<keyword evidence="15" id="KW-0472">Membrane</keyword>
<keyword evidence="7 17" id="KW-0554">One-carbon metabolism</keyword>
<dbReference type="EMBL" id="KZ819603">
    <property type="protein sequence ID" value="PWN35136.1"/>
    <property type="molecule type" value="Genomic_DNA"/>
</dbReference>
<gene>
    <name evidence="20" type="ORF">FA14DRAFT_178514</name>
</gene>
<name>A0A316VC78_9BASI</name>
<evidence type="ECO:0000256" key="7">
    <source>
        <dbReference type="ARBA" id="ARBA00022563"/>
    </source>
</evidence>
<dbReference type="GO" id="GO:0005524">
    <property type="term" value="F:ATP binding"/>
    <property type="evidence" value="ECO:0007669"/>
    <property type="project" value="UniProtKB-KW"/>
</dbReference>
<feature type="binding site" evidence="18">
    <location>
        <position position="337"/>
    </location>
    <ligand>
        <name>ATP</name>
        <dbReference type="ChEBI" id="CHEBI:30616"/>
    </ligand>
</feature>
<sequence length="528" mass="57913">MSTSAPLSKAGGNYSDAIAALNTLQSNAAIIEAIRKSGGKLNDFAIPEMLEYLERIGWKQSDLDRLNVIHITGTKGKGSTSAFVDSLIRRTPARNEQDGRPKVGLYTSPHLVQVRERIRLDGKPIDENLFTQYFWEVWNKLEENPKRANPDITPLRPVYFRYLTILAYHVFLKLGVKSTILEVGIGGRYDSTNIVQRPLATGITTLGLDHTALLGNTIEEIAYQKAGIFKKDAPAASVWQQSAGAREVVAKEAEKVGTSSFKQLPQLTASSPVQRAKRGIPGEHQASNAQLAVELYRTFLRSEAGKRKFQAAESELSSDELSKIEIAAIANARWPGRCQVVRGKSPSDPVWGLDGAHTAESLEACAAWFVELSSQSSGTATQSRKTLIFNTTHDRKSEELLSGMLKAIADKRKDVNAQGNELFFDHVIFCTNITYREGKSAGDLTSVAGPVSLEAQETIQKAWQVLDKHGKTRSDVLPSIEEAIQAVNQQDGDNHFVLVCGSLHLVGGVMSHLKDMKLLDESLNGVYT</sequence>
<evidence type="ECO:0000256" key="18">
    <source>
        <dbReference type="PIRSR" id="PIRSR038895-1"/>
    </source>
</evidence>
<comment type="function">
    <text evidence="17">Catalyzes conversion of folates to polyglutamate derivatives allowing concentration of folate compounds in the cell and the intracellular retention of these cofactors, which are important substrates for most of the folate-dependent enzymes that are involved in one-carbon transfer reactions involved in purine, pyrimidine and amino acid synthesis.</text>
</comment>
<dbReference type="PANTHER" id="PTHR11136">
    <property type="entry name" value="FOLYLPOLYGLUTAMATE SYNTHASE-RELATED"/>
    <property type="match status" value="1"/>
</dbReference>
<evidence type="ECO:0000256" key="1">
    <source>
        <dbReference type="ARBA" id="ARBA00004273"/>
    </source>
</evidence>
<feature type="binding site" evidence="18">
    <location>
        <position position="354"/>
    </location>
    <ligand>
        <name>ATP</name>
        <dbReference type="ChEBI" id="CHEBI:30616"/>
    </ligand>
</feature>
<dbReference type="GO" id="GO:0006730">
    <property type="term" value="P:one-carbon metabolic process"/>
    <property type="evidence" value="ECO:0007669"/>
    <property type="project" value="UniProtKB-KW"/>
</dbReference>
<dbReference type="GO" id="GO:0005743">
    <property type="term" value="C:mitochondrial inner membrane"/>
    <property type="evidence" value="ECO:0007669"/>
    <property type="project" value="UniProtKB-SubCell"/>
</dbReference>
<keyword evidence="13 19" id="KW-0460">Magnesium</keyword>
<dbReference type="AlphaFoldDB" id="A0A316VC78"/>
<evidence type="ECO:0000256" key="16">
    <source>
        <dbReference type="ARBA" id="ARBA00047493"/>
    </source>
</evidence>
<evidence type="ECO:0000256" key="11">
    <source>
        <dbReference type="ARBA" id="ARBA00022792"/>
    </source>
</evidence>
<evidence type="ECO:0000256" key="8">
    <source>
        <dbReference type="ARBA" id="ARBA00022598"/>
    </source>
</evidence>
<dbReference type="InterPro" id="IPR036565">
    <property type="entry name" value="Mur-like_cat_sf"/>
</dbReference>
<evidence type="ECO:0000256" key="12">
    <source>
        <dbReference type="ARBA" id="ARBA00022840"/>
    </source>
</evidence>
<dbReference type="SUPFAM" id="SSF53623">
    <property type="entry name" value="MurD-like peptide ligases, catalytic domain"/>
    <property type="match status" value="1"/>
</dbReference>
<dbReference type="UniPathway" id="UPA00850"/>
<comment type="pathway">
    <text evidence="4 17">Cofactor biosynthesis; tetrahydrofolylpolyglutamate biosynthesis.</text>
</comment>
<protein>
    <recommendedName>
        <fullName evidence="17">Folylpolyglutamate synthase</fullName>
        <ecNumber evidence="17">6.3.2.17</ecNumber>
    </recommendedName>
    <alternativeName>
        <fullName evidence="17">Folylpoly-gamma-glutamate synthetase</fullName>
    </alternativeName>
    <alternativeName>
        <fullName evidence="17">Tetrahydrofolylpolyglutamate synthase</fullName>
    </alternativeName>
</protein>
<keyword evidence="6" id="KW-0963">Cytoplasm</keyword>
<dbReference type="SUPFAM" id="SSF53244">
    <property type="entry name" value="MurD-like peptide ligases, peptide-binding domain"/>
    <property type="match status" value="1"/>
</dbReference>
<dbReference type="FunFam" id="3.40.1190.10:FF:000009">
    <property type="entry name" value="Folylpolyglutamate synthase"/>
    <property type="match status" value="1"/>
</dbReference>
<evidence type="ECO:0000256" key="2">
    <source>
        <dbReference type="ARBA" id="ARBA00004305"/>
    </source>
</evidence>
<dbReference type="InterPro" id="IPR036615">
    <property type="entry name" value="Mur_ligase_C_dom_sf"/>
</dbReference>
<reference evidence="20 21" key="1">
    <citation type="journal article" date="2018" name="Mol. Biol. Evol.">
        <title>Broad Genomic Sampling Reveals a Smut Pathogenic Ancestry of the Fungal Clade Ustilaginomycotina.</title>
        <authorList>
            <person name="Kijpornyongpan T."/>
            <person name="Mondo S.J."/>
            <person name="Barry K."/>
            <person name="Sandor L."/>
            <person name="Lee J."/>
            <person name="Lipzen A."/>
            <person name="Pangilinan J."/>
            <person name="LaButti K."/>
            <person name="Hainaut M."/>
            <person name="Henrissat B."/>
            <person name="Grigoriev I.V."/>
            <person name="Spatafora J.W."/>
            <person name="Aime M.C."/>
        </authorList>
    </citation>
    <scope>NUCLEOTIDE SEQUENCE [LARGE SCALE GENOMIC DNA]</scope>
    <source>
        <strain evidence="20 21">MCA 3882</strain>
    </source>
</reference>
<dbReference type="GO" id="GO:0005759">
    <property type="term" value="C:mitochondrial matrix"/>
    <property type="evidence" value="ECO:0007669"/>
    <property type="project" value="UniProtKB-SubCell"/>
</dbReference>
<feature type="binding site" evidence="19">
    <location>
        <position position="108"/>
    </location>
    <ligand>
        <name>Mg(2+)</name>
        <dbReference type="ChEBI" id="CHEBI:18420"/>
        <label>1</label>
    </ligand>
</feature>
<dbReference type="STRING" id="1280837.A0A316VC78"/>
<dbReference type="InParanoid" id="A0A316VC78"/>
<evidence type="ECO:0000256" key="3">
    <source>
        <dbReference type="ARBA" id="ARBA00004496"/>
    </source>
</evidence>
<evidence type="ECO:0000256" key="13">
    <source>
        <dbReference type="ARBA" id="ARBA00022842"/>
    </source>
</evidence>
<dbReference type="Proteomes" id="UP000245771">
    <property type="component" value="Unassembled WGS sequence"/>
</dbReference>
<evidence type="ECO:0000313" key="20">
    <source>
        <dbReference type="EMBL" id="PWN35136.1"/>
    </source>
</evidence>
<accession>A0A316VC78</accession>
<dbReference type="EC" id="6.3.2.17" evidence="17"/>
<dbReference type="GO" id="GO:0005829">
    <property type="term" value="C:cytosol"/>
    <property type="evidence" value="ECO:0007669"/>
    <property type="project" value="TreeGrafter"/>
</dbReference>
<dbReference type="PIRSF" id="PIRSF038895">
    <property type="entry name" value="FPGS"/>
    <property type="match status" value="1"/>
</dbReference>
<organism evidence="20 21">
    <name type="scientific">Meira miltonrushii</name>
    <dbReference type="NCBI Taxonomy" id="1280837"/>
    <lineage>
        <taxon>Eukaryota</taxon>
        <taxon>Fungi</taxon>
        <taxon>Dikarya</taxon>
        <taxon>Basidiomycota</taxon>
        <taxon>Ustilaginomycotina</taxon>
        <taxon>Exobasidiomycetes</taxon>
        <taxon>Exobasidiales</taxon>
        <taxon>Brachybasidiaceae</taxon>
        <taxon>Meira</taxon>
    </lineage>
</organism>
<feature type="binding site" evidence="19">
    <location>
        <position position="182"/>
    </location>
    <ligand>
        <name>Mg(2+)</name>
        <dbReference type="ChEBI" id="CHEBI:18420"/>
        <label>1</label>
    </ligand>
</feature>
<evidence type="ECO:0000256" key="14">
    <source>
        <dbReference type="ARBA" id="ARBA00023128"/>
    </source>
</evidence>
<comment type="similarity">
    <text evidence="5 17">Belongs to the folylpolyglutamate synthase family.</text>
</comment>
<keyword evidence="14" id="KW-0496">Mitochondrion</keyword>
<evidence type="ECO:0000256" key="6">
    <source>
        <dbReference type="ARBA" id="ARBA00022490"/>
    </source>
</evidence>
<dbReference type="Gene3D" id="3.90.190.20">
    <property type="entry name" value="Mur ligase, C-terminal domain"/>
    <property type="match status" value="1"/>
</dbReference>
<comment type="catalytic activity">
    <reaction evidence="16 17">
        <text>(6S)-5,6,7,8-tetrahydrofolyl-(gamma-L-Glu)(n) + L-glutamate + ATP = (6S)-5,6,7,8-tetrahydrofolyl-(gamma-L-Glu)(n+1) + ADP + phosphate + H(+)</text>
        <dbReference type="Rhea" id="RHEA:10580"/>
        <dbReference type="Rhea" id="RHEA-COMP:14738"/>
        <dbReference type="Rhea" id="RHEA-COMP:14740"/>
        <dbReference type="ChEBI" id="CHEBI:15378"/>
        <dbReference type="ChEBI" id="CHEBI:29985"/>
        <dbReference type="ChEBI" id="CHEBI:30616"/>
        <dbReference type="ChEBI" id="CHEBI:43474"/>
        <dbReference type="ChEBI" id="CHEBI:141005"/>
        <dbReference type="ChEBI" id="CHEBI:456216"/>
        <dbReference type="EC" id="6.3.2.17"/>
    </reaction>
</comment>
<keyword evidence="8 17" id="KW-0436">Ligase</keyword>
<comment type="subcellular location">
    <subcellularLocation>
        <location evidence="3">Cytoplasm</location>
    </subcellularLocation>
    <subcellularLocation>
        <location evidence="1">Mitochondrion inner membrane</location>
    </subcellularLocation>
    <subcellularLocation>
        <location evidence="2">Mitochondrion matrix</location>
    </subcellularLocation>
</comment>
<evidence type="ECO:0000256" key="15">
    <source>
        <dbReference type="ARBA" id="ARBA00023136"/>
    </source>
</evidence>
<evidence type="ECO:0000256" key="4">
    <source>
        <dbReference type="ARBA" id="ARBA00005150"/>
    </source>
</evidence>
<dbReference type="GO" id="GO:0004326">
    <property type="term" value="F:tetrahydrofolylpolyglutamate synthase activity"/>
    <property type="evidence" value="ECO:0007669"/>
    <property type="project" value="UniProtKB-EC"/>
</dbReference>
<dbReference type="Gene3D" id="3.40.1190.10">
    <property type="entry name" value="Mur-like, catalytic domain"/>
    <property type="match status" value="1"/>
</dbReference>
<feature type="binding site" evidence="19">
    <location>
        <position position="210"/>
    </location>
    <ligand>
        <name>Mg(2+)</name>
        <dbReference type="ChEBI" id="CHEBI:18420"/>
        <label>1</label>
    </ligand>
</feature>